<evidence type="ECO:0000313" key="2">
    <source>
        <dbReference type="Proteomes" id="UP000745764"/>
    </source>
</evidence>
<accession>A0A9N8KXM5</accession>
<comment type="caution">
    <text evidence="1">The sequence shown here is derived from an EMBL/GenBank/DDBJ whole genome shotgun (WGS) entry which is preliminary data.</text>
</comment>
<dbReference type="PANTHER" id="PTHR42085">
    <property type="entry name" value="F-BOX DOMAIN-CONTAINING PROTEIN"/>
    <property type="match status" value="1"/>
</dbReference>
<proteinExistence type="predicted"/>
<dbReference type="Proteomes" id="UP000745764">
    <property type="component" value="Unassembled WGS sequence"/>
</dbReference>
<keyword evidence="2" id="KW-1185">Reference proteome</keyword>
<dbReference type="InterPro" id="IPR038883">
    <property type="entry name" value="AN11006-like"/>
</dbReference>
<dbReference type="PANTHER" id="PTHR42085:SF1">
    <property type="entry name" value="F-BOX DOMAIN-CONTAINING PROTEIN"/>
    <property type="match status" value="1"/>
</dbReference>
<name>A0A9N8KXM5_9PEZI</name>
<organism evidence="1 2">
    <name type="scientific">Aureobasidium uvarum</name>
    <dbReference type="NCBI Taxonomy" id="2773716"/>
    <lineage>
        <taxon>Eukaryota</taxon>
        <taxon>Fungi</taxon>
        <taxon>Dikarya</taxon>
        <taxon>Ascomycota</taxon>
        <taxon>Pezizomycotina</taxon>
        <taxon>Dothideomycetes</taxon>
        <taxon>Dothideomycetidae</taxon>
        <taxon>Dothideales</taxon>
        <taxon>Saccotheciaceae</taxon>
        <taxon>Aureobasidium</taxon>
    </lineage>
</organism>
<reference evidence="1" key="1">
    <citation type="submission" date="2020-06" db="EMBL/GenBank/DDBJ databases">
        <authorList>
            <person name="Onetto C."/>
        </authorList>
    </citation>
    <scope>NUCLEOTIDE SEQUENCE</scope>
</reference>
<dbReference type="OrthoDB" id="62952at2759"/>
<dbReference type="AlphaFoldDB" id="A0A9N8KXM5"/>
<gene>
    <name evidence="1" type="ORF">AWRI4620_LOCUS9637</name>
</gene>
<evidence type="ECO:0000313" key="1">
    <source>
        <dbReference type="EMBL" id="CAD0115382.1"/>
    </source>
</evidence>
<dbReference type="EMBL" id="CAINUL010000019">
    <property type="protein sequence ID" value="CAD0115382.1"/>
    <property type="molecule type" value="Genomic_DNA"/>
</dbReference>
<protein>
    <submittedName>
        <fullName evidence="1">Uncharacterized protein</fullName>
    </submittedName>
</protein>
<sequence>MNSPQKEAVIKSQTHSPLFKLPGELRNWVYDLALTPSTSIINPSWDTTIEPEHQQIPSLGVALLRTCRAIYLEANDSMALKKGDFVFTRVAYIQAFFARLSLAQASHIHHITIDFREAASGDTALQSEQSTTIANEWIHYFCCTQGAHMHMMGAWCANLSSLKSDIPYLRSLCFDLTNWQPDHAGSRLGGWRYLQSLLRKTRDLDSFTLRGKCLDSRFWSSQPVPWSLGLWISPAFDKDESVLVDLMGQTVRMAGEKEVRLIEWHTKDGVTLLAVRVVEARNACPLTSGELHLSRDGRTSWDSFLEFQDDRVESTKRRKASLPASGAIWDGLPTIQV</sequence>